<dbReference type="EMBL" id="KN831776">
    <property type="protein sequence ID" value="KIM42991.1"/>
    <property type="molecule type" value="Genomic_DNA"/>
</dbReference>
<keyword evidence="3" id="KW-1185">Reference proteome</keyword>
<keyword evidence="1" id="KW-0472">Membrane</keyword>
<dbReference type="AlphaFoldDB" id="A0A0C3CH92"/>
<keyword evidence="1" id="KW-1133">Transmembrane helix</keyword>
<reference evidence="3" key="2">
    <citation type="submission" date="2015-01" db="EMBL/GenBank/DDBJ databases">
        <title>Evolutionary Origins and Diversification of the Mycorrhizal Mutualists.</title>
        <authorList>
            <consortium name="DOE Joint Genome Institute"/>
            <consortium name="Mycorrhizal Genomics Consortium"/>
            <person name="Kohler A."/>
            <person name="Kuo A."/>
            <person name="Nagy L.G."/>
            <person name="Floudas D."/>
            <person name="Copeland A."/>
            <person name="Barry K.W."/>
            <person name="Cichocki N."/>
            <person name="Veneault-Fourrey C."/>
            <person name="LaButti K."/>
            <person name="Lindquist E.A."/>
            <person name="Lipzen A."/>
            <person name="Lundell T."/>
            <person name="Morin E."/>
            <person name="Murat C."/>
            <person name="Riley R."/>
            <person name="Ohm R."/>
            <person name="Sun H."/>
            <person name="Tunlid A."/>
            <person name="Henrissat B."/>
            <person name="Grigoriev I.V."/>
            <person name="Hibbett D.S."/>
            <person name="Martin F."/>
        </authorList>
    </citation>
    <scope>NUCLEOTIDE SEQUENCE [LARGE SCALE GENOMIC DNA]</scope>
    <source>
        <strain evidence="3">h7</strain>
    </source>
</reference>
<evidence type="ECO:0000313" key="2">
    <source>
        <dbReference type="EMBL" id="KIM42991.1"/>
    </source>
</evidence>
<keyword evidence="1" id="KW-0812">Transmembrane</keyword>
<name>A0A0C3CH92_HEBCY</name>
<dbReference type="STRING" id="686832.A0A0C3CH92"/>
<proteinExistence type="predicted"/>
<dbReference type="HOGENOM" id="CLU_060549_0_0_1"/>
<evidence type="ECO:0008006" key="4">
    <source>
        <dbReference type="Google" id="ProtNLM"/>
    </source>
</evidence>
<feature type="transmembrane region" description="Helical" evidence="1">
    <location>
        <begin position="231"/>
        <end position="250"/>
    </location>
</feature>
<gene>
    <name evidence="2" type="ORF">M413DRAFT_435158</name>
</gene>
<accession>A0A0C3CH92</accession>
<sequence>MVGLQGNLSSALLCNELPNPFTPMAFLPPHLAFQAKFSEFVIACSLALLIWDQLHTLSDDYVLAFKKDFRWPTAVYFVSSVQVNSHAYFYMPFPDSQTNHCKLLGMALCICFVFLRASTAFLMYFRVCAVYAMNRSVVIFFGFTWLAAIIGAITPFHAMESTYIGPTKYCTSIVKDNYLILLSLTDLANDVLILVAIMYKLGVTTSEIPGVWKTTGRLHRFTRVFLQDSQMYYAVTVILNLSTIITFFAVDTPAQSPVRFTIIFPAAAIVSIMACRVFRNVKLGRYSRVLVMPTQIEAGNPTHHDCKPTINGENLYHMGDMDAPITDSNRSVMETPSTRLG</sequence>
<organism evidence="2 3">
    <name type="scientific">Hebeloma cylindrosporum</name>
    <dbReference type="NCBI Taxonomy" id="76867"/>
    <lineage>
        <taxon>Eukaryota</taxon>
        <taxon>Fungi</taxon>
        <taxon>Dikarya</taxon>
        <taxon>Basidiomycota</taxon>
        <taxon>Agaricomycotina</taxon>
        <taxon>Agaricomycetes</taxon>
        <taxon>Agaricomycetidae</taxon>
        <taxon>Agaricales</taxon>
        <taxon>Agaricineae</taxon>
        <taxon>Hymenogastraceae</taxon>
        <taxon>Hebeloma</taxon>
    </lineage>
</organism>
<dbReference type="OrthoDB" id="3038990at2759"/>
<protein>
    <recommendedName>
        <fullName evidence="4">G-protein coupled receptors family 1 profile domain-containing protein</fullName>
    </recommendedName>
</protein>
<feature type="transmembrane region" description="Helical" evidence="1">
    <location>
        <begin position="71"/>
        <end position="91"/>
    </location>
</feature>
<feature type="transmembrane region" description="Helical" evidence="1">
    <location>
        <begin position="31"/>
        <end position="51"/>
    </location>
</feature>
<feature type="transmembrane region" description="Helical" evidence="1">
    <location>
        <begin position="137"/>
        <end position="158"/>
    </location>
</feature>
<dbReference type="Proteomes" id="UP000053424">
    <property type="component" value="Unassembled WGS sequence"/>
</dbReference>
<evidence type="ECO:0000256" key="1">
    <source>
        <dbReference type="SAM" id="Phobius"/>
    </source>
</evidence>
<evidence type="ECO:0000313" key="3">
    <source>
        <dbReference type="Proteomes" id="UP000053424"/>
    </source>
</evidence>
<feature type="transmembrane region" description="Helical" evidence="1">
    <location>
        <begin position="103"/>
        <end position="125"/>
    </location>
</feature>
<feature type="transmembrane region" description="Helical" evidence="1">
    <location>
        <begin position="256"/>
        <end position="278"/>
    </location>
</feature>
<reference evidence="2 3" key="1">
    <citation type="submission" date="2014-04" db="EMBL/GenBank/DDBJ databases">
        <authorList>
            <consortium name="DOE Joint Genome Institute"/>
            <person name="Kuo A."/>
            <person name="Gay G."/>
            <person name="Dore J."/>
            <person name="Kohler A."/>
            <person name="Nagy L.G."/>
            <person name="Floudas D."/>
            <person name="Copeland A."/>
            <person name="Barry K.W."/>
            <person name="Cichocki N."/>
            <person name="Veneault-Fourrey C."/>
            <person name="LaButti K."/>
            <person name="Lindquist E.A."/>
            <person name="Lipzen A."/>
            <person name="Lundell T."/>
            <person name="Morin E."/>
            <person name="Murat C."/>
            <person name="Sun H."/>
            <person name="Tunlid A."/>
            <person name="Henrissat B."/>
            <person name="Grigoriev I.V."/>
            <person name="Hibbett D.S."/>
            <person name="Martin F."/>
            <person name="Nordberg H.P."/>
            <person name="Cantor M.N."/>
            <person name="Hua S.X."/>
        </authorList>
    </citation>
    <scope>NUCLEOTIDE SEQUENCE [LARGE SCALE GENOMIC DNA]</scope>
    <source>
        <strain evidence="3">h7</strain>
    </source>
</reference>